<dbReference type="PANTHER" id="PTHR11895">
    <property type="entry name" value="TRANSAMIDASE"/>
    <property type="match status" value="1"/>
</dbReference>
<evidence type="ECO:0000256" key="1">
    <source>
        <dbReference type="SAM" id="MobiDB-lite"/>
    </source>
</evidence>
<dbReference type="InterPro" id="IPR023631">
    <property type="entry name" value="Amidase_dom"/>
</dbReference>
<name>A0A9X9WXL0_9PROT</name>
<evidence type="ECO:0000313" key="4">
    <source>
        <dbReference type="Proteomes" id="UP001138751"/>
    </source>
</evidence>
<evidence type="ECO:0000259" key="2">
    <source>
        <dbReference type="Pfam" id="PF01425"/>
    </source>
</evidence>
<feature type="region of interest" description="Disordered" evidence="1">
    <location>
        <begin position="152"/>
        <end position="175"/>
    </location>
</feature>
<dbReference type="PANTHER" id="PTHR11895:SF151">
    <property type="entry name" value="GLUTAMYL-TRNA(GLN) AMIDOTRANSFERASE SUBUNIT A"/>
    <property type="match status" value="1"/>
</dbReference>
<gene>
    <name evidence="3" type="ORF">GXW76_11980</name>
</gene>
<dbReference type="EMBL" id="JAAEDM010000028">
    <property type="protein sequence ID" value="MBR0671889.1"/>
    <property type="molecule type" value="Genomic_DNA"/>
</dbReference>
<proteinExistence type="predicted"/>
<dbReference type="Proteomes" id="UP001138751">
    <property type="component" value="Unassembled WGS sequence"/>
</dbReference>
<accession>A0A9X9WXL0</accession>
<feature type="domain" description="Amidase" evidence="2">
    <location>
        <begin position="50"/>
        <end position="320"/>
    </location>
</feature>
<dbReference type="GO" id="GO:0003824">
    <property type="term" value="F:catalytic activity"/>
    <property type="evidence" value="ECO:0007669"/>
    <property type="project" value="InterPro"/>
</dbReference>
<dbReference type="AlphaFoldDB" id="A0A9X9WXL0"/>
<protein>
    <submittedName>
        <fullName evidence="3">Amidase</fullName>
    </submittedName>
</protein>
<dbReference type="InterPro" id="IPR000120">
    <property type="entry name" value="Amidase"/>
</dbReference>
<sequence>MTFLPVVPLREDAPRHRIAYDPTRPLLRSFSAARAGFSAGSSSPREFLESRIATLIEQEPAIAAFVAYDLDAARRAADAASARWRAGQPLSPVDGMPVVVKDMIETADLPTQMNNPIYAGWHARRDAASVLALRDAGAVVLGKTVTTEFACGNSGPTRNPYDTSRTPGGSSSGSAAAVGAGMASLGLGTQTHASTIRPAGYCGTYALKPSFGALHVGGLAQLAPTLDHLGIIGASLEDVWAGAMAIARRAGGTPPHPGLAGPEEAPSPAAPRVLVRLGTLGWMETPDTSRTAFEEAVSRISVAGVRILDADNDAEVAALEALLADIGDWATDLLAWESRWPLAAYRAQGAAMVGARIHDLLARAAEMDAARYAAALAARERLRAAVACFASRADGFLLL</sequence>
<reference evidence="3" key="1">
    <citation type="submission" date="2020-01" db="EMBL/GenBank/DDBJ databases">
        <authorList>
            <person name="Rat A."/>
        </authorList>
    </citation>
    <scope>NUCLEOTIDE SEQUENCE</scope>
    <source>
        <strain evidence="3">LMG 31231</strain>
    </source>
</reference>
<dbReference type="Pfam" id="PF01425">
    <property type="entry name" value="Amidase"/>
    <property type="match status" value="1"/>
</dbReference>
<dbReference type="SUPFAM" id="SSF75304">
    <property type="entry name" value="Amidase signature (AS) enzymes"/>
    <property type="match status" value="1"/>
</dbReference>
<reference evidence="3" key="2">
    <citation type="journal article" date="2021" name="Syst. Appl. Microbiol.">
        <title>Roseomonas hellenica sp. nov., isolated from roots of wild-growing Alkanna tinctoria.</title>
        <authorList>
            <person name="Rat A."/>
            <person name="Naranjo H.D."/>
            <person name="Lebbe L."/>
            <person name="Cnockaert M."/>
            <person name="Krigas N."/>
            <person name="Grigoriadou K."/>
            <person name="Maloupa E."/>
            <person name="Willems A."/>
        </authorList>
    </citation>
    <scope>NUCLEOTIDE SEQUENCE</scope>
    <source>
        <strain evidence="3">LMG 31231</strain>
    </source>
</reference>
<feature type="compositionally biased region" description="Polar residues" evidence="1">
    <location>
        <begin position="154"/>
        <end position="167"/>
    </location>
</feature>
<organism evidence="3 4">
    <name type="scientific">Neoroseomonas soli</name>
    <dbReference type="NCBI Taxonomy" id="1081025"/>
    <lineage>
        <taxon>Bacteria</taxon>
        <taxon>Pseudomonadati</taxon>
        <taxon>Pseudomonadota</taxon>
        <taxon>Alphaproteobacteria</taxon>
        <taxon>Acetobacterales</taxon>
        <taxon>Acetobacteraceae</taxon>
        <taxon>Neoroseomonas</taxon>
    </lineage>
</organism>
<dbReference type="Gene3D" id="3.90.1300.10">
    <property type="entry name" value="Amidase signature (AS) domain"/>
    <property type="match status" value="1"/>
</dbReference>
<comment type="caution">
    <text evidence="3">The sequence shown here is derived from an EMBL/GenBank/DDBJ whole genome shotgun (WGS) entry which is preliminary data.</text>
</comment>
<keyword evidence="4" id="KW-1185">Reference proteome</keyword>
<dbReference type="InterPro" id="IPR036928">
    <property type="entry name" value="AS_sf"/>
</dbReference>
<dbReference type="RefSeq" id="WP_211862265.1">
    <property type="nucleotide sequence ID" value="NZ_JAAEDM010000028.1"/>
</dbReference>
<evidence type="ECO:0000313" key="3">
    <source>
        <dbReference type="EMBL" id="MBR0671889.1"/>
    </source>
</evidence>